<sequence>MVLKFFKTPNRKKYKSLVPQVLSPSTQQPPLPPPADSIQGGCVEATATTSKT</sequence>
<accession>B7Q6I5</accession>
<gene>
    <name evidence="2" type="ORF">IscW_ISCW010345</name>
</gene>
<dbReference type="InParanoid" id="B7Q6I5"/>
<evidence type="ECO:0000313" key="3">
    <source>
        <dbReference type="EnsemblMetazoa" id="ISCW010345-PA"/>
    </source>
</evidence>
<dbReference type="HOGENOM" id="CLU_3089563_0_0_1"/>
<dbReference type="VEuPathDB" id="VectorBase:ISCW010345"/>
<dbReference type="AlphaFoldDB" id="B7Q6I5"/>
<keyword evidence="4" id="KW-1185">Reference proteome</keyword>
<organism>
    <name type="scientific">Ixodes scapularis</name>
    <name type="common">Black-legged tick</name>
    <name type="synonym">Deer tick</name>
    <dbReference type="NCBI Taxonomy" id="6945"/>
    <lineage>
        <taxon>Eukaryota</taxon>
        <taxon>Metazoa</taxon>
        <taxon>Ecdysozoa</taxon>
        <taxon>Arthropoda</taxon>
        <taxon>Chelicerata</taxon>
        <taxon>Arachnida</taxon>
        <taxon>Acari</taxon>
        <taxon>Parasitiformes</taxon>
        <taxon>Ixodida</taxon>
        <taxon>Ixodoidea</taxon>
        <taxon>Ixodidae</taxon>
        <taxon>Ixodinae</taxon>
        <taxon>Ixodes</taxon>
    </lineage>
</organism>
<protein>
    <submittedName>
        <fullName evidence="2 3">Uncharacterized protein</fullName>
    </submittedName>
</protein>
<feature type="region of interest" description="Disordered" evidence="1">
    <location>
        <begin position="17"/>
        <end position="52"/>
    </location>
</feature>
<reference evidence="2 4" key="1">
    <citation type="submission" date="2008-03" db="EMBL/GenBank/DDBJ databases">
        <title>Annotation of Ixodes scapularis.</title>
        <authorList>
            <consortium name="Ixodes scapularis Genome Project Consortium"/>
            <person name="Caler E."/>
            <person name="Hannick L.I."/>
            <person name="Bidwell S."/>
            <person name="Joardar V."/>
            <person name="Thiagarajan M."/>
            <person name="Amedeo P."/>
            <person name="Galinsky K.J."/>
            <person name="Schobel S."/>
            <person name="Inman J."/>
            <person name="Hostetler J."/>
            <person name="Miller J."/>
            <person name="Hammond M."/>
            <person name="Megy K."/>
            <person name="Lawson D."/>
            <person name="Kodira C."/>
            <person name="Sutton G."/>
            <person name="Meyer J."/>
            <person name="Hill C.A."/>
            <person name="Birren B."/>
            <person name="Nene V."/>
            <person name="Collins F."/>
            <person name="Alarcon-Chaidez F."/>
            <person name="Wikel S."/>
            <person name="Strausberg R."/>
        </authorList>
    </citation>
    <scope>NUCLEOTIDE SEQUENCE [LARGE SCALE GENOMIC DNA]</scope>
    <source>
        <strain evidence="4">Wikel</strain>
        <strain evidence="2">Wikel colony</strain>
    </source>
</reference>
<dbReference type="EMBL" id="DS868045">
    <property type="protein sequence ID" value="EEC14457.1"/>
    <property type="molecule type" value="Genomic_DNA"/>
</dbReference>
<dbReference type="EnsemblMetazoa" id="ISCW010345-RA">
    <property type="protein sequence ID" value="ISCW010345-PA"/>
    <property type="gene ID" value="ISCW010345"/>
</dbReference>
<dbReference type="PaxDb" id="6945-B7Q6I5"/>
<reference evidence="3" key="2">
    <citation type="submission" date="2020-05" db="UniProtKB">
        <authorList>
            <consortium name="EnsemblMetazoa"/>
        </authorList>
    </citation>
    <scope>IDENTIFICATION</scope>
    <source>
        <strain evidence="3">wikel</strain>
    </source>
</reference>
<name>B7Q6I5_IXOSC</name>
<evidence type="ECO:0000313" key="4">
    <source>
        <dbReference type="Proteomes" id="UP000001555"/>
    </source>
</evidence>
<evidence type="ECO:0000313" key="2">
    <source>
        <dbReference type="EMBL" id="EEC14457.1"/>
    </source>
</evidence>
<dbReference type="EMBL" id="ABJB010896007">
    <property type="status" value="NOT_ANNOTATED_CDS"/>
    <property type="molecule type" value="Genomic_DNA"/>
</dbReference>
<evidence type="ECO:0000256" key="1">
    <source>
        <dbReference type="SAM" id="MobiDB-lite"/>
    </source>
</evidence>
<proteinExistence type="predicted"/>
<dbReference type="Proteomes" id="UP000001555">
    <property type="component" value="Unassembled WGS sequence"/>
</dbReference>